<comment type="caution">
    <text evidence="1">The sequence shown here is derived from an EMBL/GenBank/DDBJ whole genome shotgun (WGS) entry which is preliminary data.</text>
</comment>
<evidence type="ECO:0008006" key="3">
    <source>
        <dbReference type="Google" id="ProtNLM"/>
    </source>
</evidence>
<name>A0AAV3Q674_LITER</name>
<dbReference type="PANTHER" id="PTHR37212">
    <property type="entry name" value="ACTIN PROTEIN 2/3 COMPLEX SUBUNIT-LIKE PROTEIN"/>
    <property type="match status" value="1"/>
</dbReference>
<dbReference type="AlphaFoldDB" id="A0AAV3Q674"/>
<dbReference type="PANTHER" id="PTHR37212:SF2">
    <property type="entry name" value="ACTIN PROTEIN 2_3 COMPLEX SUBUNIT-LIKE PROTEIN"/>
    <property type="match status" value="1"/>
</dbReference>
<sequence>MADVTDTFDFDFEDSIQLSPPKNKKKKLIGLDDLLDDFYKEQHIKLAEKKSKRAKVKIDKEDENDHDDREAELSKFVGHCEDKMTEIGGDDEMPLWGIQVFGKQKTFPEVVTPDIKSTYFWKSITSLELNSMVGLQSVEDKGEKFLEGLLVDGWLLKLVVACKKVEKPIAMWTFDLMIYSTSAVFSAAAYDFWKDVLSLKNERIEISWLPGYFEVKNALDNYGFLFGSPSISRCNKETLFADPKVEGPQNITALIKFLAVCFHSRKHLNFSTSEVEDIVVVIICLFLDRQLLGLSEKLNQCLASIVSYFQDDEWRSSSDSIAKSIAYRLPKDINCLRTVESISGVDERLKQLRSAVAFEFLVLCFDCQSPVAEEILRLVMSINVRDKTCDLLNLYIYIGLAENWLLCNPATRDKPVIREMWNVCLKNCSCHISNTDLRSYASKLRSKASYLLQGIDNK</sequence>
<evidence type="ECO:0000313" key="1">
    <source>
        <dbReference type="EMBL" id="GAA0159015.1"/>
    </source>
</evidence>
<gene>
    <name evidence="1" type="ORF">LIER_15900</name>
</gene>
<keyword evidence="2" id="KW-1185">Reference proteome</keyword>
<proteinExistence type="predicted"/>
<accession>A0AAV3Q674</accession>
<evidence type="ECO:0000313" key="2">
    <source>
        <dbReference type="Proteomes" id="UP001454036"/>
    </source>
</evidence>
<reference evidence="1 2" key="1">
    <citation type="submission" date="2024-01" db="EMBL/GenBank/DDBJ databases">
        <title>The complete chloroplast genome sequence of Lithospermum erythrorhizon: insights into the phylogenetic relationship among Boraginaceae species and the maternal lineages of purple gromwells.</title>
        <authorList>
            <person name="Okada T."/>
            <person name="Watanabe K."/>
        </authorList>
    </citation>
    <scope>NUCLEOTIDE SEQUENCE [LARGE SCALE GENOMIC DNA]</scope>
</reference>
<organism evidence="1 2">
    <name type="scientific">Lithospermum erythrorhizon</name>
    <name type="common">Purple gromwell</name>
    <name type="synonym">Lithospermum officinale var. erythrorhizon</name>
    <dbReference type="NCBI Taxonomy" id="34254"/>
    <lineage>
        <taxon>Eukaryota</taxon>
        <taxon>Viridiplantae</taxon>
        <taxon>Streptophyta</taxon>
        <taxon>Embryophyta</taxon>
        <taxon>Tracheophyta</taxon>
        <taxon>Spermatophyta</taxon>
        <taxon>Magnoliopsida</taxon>
        <taxon>eudicotyledons</taxon>
        <taxon>Gunneridae</taxon>
        <taxon>Pentapetalae</taxon>
        <taxon>asterids</taxon>
        <taxon>lamiids</taxon>
        <taxon>Boraginales</taxon>
        <taxon>Boraginaceae</taxon>
        <taxon>Boraginoideae</taxon>
        <taxon>Lithospermeae</taxon>
        <taxon>Lithospermum</taxon>
    </lineage>
</organism>
<dbReference type="Proteomes" id="UP001454036">
    <property type="component" value="Unassembled WGS sequence"/>
</dbReference>
<dbReference type="EMBL" id="BAABME010003499">
    <property type="protein sequence ID" value="GAA0159015.1"/>
    <property type="molecule type" value="Genomic_DNA"/>
</dbReference>
<protein>
    <recommendedName>
        <fullName evidence="3">Coiled-coil SMC6 And NSE5 INteracting (CANIN) domain-containing protein</fullName>
    </recommendedName>
</protein>